<feature type="transmembrane region" description="Helical" evidence="19">
    <location>
        <begin position="219"/>
        <end position="238"/>
    </location>
</feature>
<reference evidence="20 21" key="1">
    <citation type="submission" date="2017-09" db="EMBL/GenBank/DDBJ databases">
        <title>Evaluation of Pacific Biosciences Sequencing Technology to Finishing C. thermocellum Genome Sequences.</title>
        <authorList>
            <person name="Brown S."/>
        </authorList>
    </citation>
    <scope>NUCLEOTIDE SEQUENCE [LARGE SCALE GENOMIC DNA]</scope>
    <source>
        <strain evidence="20 21">AD2</strain>
    </source>
</reference>
<evidence type="ECO:0000256" key="16">
    <source>
        <dbReference type="ARBA" id="ARBA00032853"/>
    </source>
</evidence>
<evidence type="ECO:0000256" key="3">
    <source>
        <dbReference type="ARBA" id="ARBA00004663"/>
    </source>
</evidence>
<dbReference type="EMBL" id="PDBW01000001">
    <property type="protein sequence ID" value="PFH01982.1"/>
    <property type="molecule type" value="Genomic_DNA"/>
</dbReference>
<evidence type="ECO:0000256" key="10">
    <source>
        <dbReference type="ARBA" id="ARBA00022692"/>
    </source>
</evidence>
<evidence type="ECO:0000256" key="14">
    <source>
        <dbReference type="ARBA" id="ARBA00025228"/>
    </source>
</evidence>
<evidence type="ECO:0000256" key="19">
    <source>
        <dbReference type="HAMAP-Rule" id="MF_00719"/>
    </source>
</evidence>
<name>A0AB36TDI3_ACETH</name>
<dbReference type="GO" id="GO:0005886">
    <property type="term" value="C:plasma membrane"/>
    <property type="evidence" value="ECO:0007669"/>
    <property type="project" value="UniProtKB-SubCell"/>
</dbReference>
<dbReference type="EC" id="2.7.8.26" evidence="5 19"/>
<dbReference type="HAMAP" id="MF_00719">
    <property type="entry name" value="CobS"/>
    <property type="match status" value="1"/>
</dbReference>
<comment type="catalytic activity">
    <reaction evidence="17 19">
        <text>alpha-ribazole + adenosylcob(III)inamide-GDP = adenosylcob(III)alamin + GMP + H(+)</text>
        <dbReference type="Rhea" id="RHEA:16049"/>
        <dbReference type="ChEBI" id="CHEBI:10329"/>
        <dbReference type="ChEBI" id="CHEBI:15378"/>
        <dbReference type="ChEBI" id="CHEBI:18408"/>
        <dbReference type="ChEBI" id="CHEBI:58115"/>
        <dbReference type="ChEBI" id="CHEBI:60487"/>
        <dbReference type="EC" id="2.7.8.26"/>
    </reaction>
</comment>
<evidence type="ECO:0000256" key="4">
    <source>
        <dbReference type="ARBA" id="ARBA00010561"/>
    </source>
</evidence>
<evidence type="ECO:0000256" key="17">
    <source>
        <dbReference type="ARBA" id="ARBA00048623"/>
    </source>
</evidence>
<dbReference type="NCBIfam" id="TIGR00317">
    <property type="entry name" value="cobS"/>
    <property type="match status" value="1"/>
</dbReference>
<sequence>MVGFLTRIPVPFKIDGTEEDYGKGLVFAPVVGLLIGGILTILFYILKRFFPPGVTGILLIAAYIMLTGGLHLDGLGDTFDGIFSNRSREKMLEIMRDSRIGTNAVLAVICVVILNYALLSSIPLSGLPKALLLFPVAGRIGSLVGAGSTVYAREGEGLGKSFINCCGIKEILQGGIIYFIVSLLVLNIKGLLLAAATMITSFATVKFFAGKVGGATGDILGAVCELNQTFFLILFYLFK</sequence>
<keyword evidence="8 19" id="KW-0169">Cobalamin biosynthesis</keyword>
<feature type="transmembrane region" description="Helical" evidence="19">
    <location>
        <begin position="21"/>
        <end position="45"/>
    </location>
</feature>
<feature type="transmembrane region" description="Helical" evidence="19">
    <location>
        <begin position="176"/>
        <end position="199"/>
    </location>
</feature>
<proteinExistence type="inferred from homology"/>
<keyword evidence="9 19" id="KW-0808">Transferase</keyword>
<dbReference type="PANTHER" id="PTHR34148">
    <property type="entry name" value="ADENOSYLCOBINAMIDE-GDP RIBAZOLETRANSFERASE"/>
    <property type="match status" value="1"/>
</dbReference>
<evidence type="ECO:0000313" key="21">
    <source>
        <dbReference type="Proteomes" id="UP000223596"/>
    </source>
</evidence>
<comment type="pathway">
    <text evidence="3 19">Cofactor biosynthesis; adenosylcobalamin biosynthesis; adenosylcobalamin from cob(II)yrinate a,c-diamide: step 7/7.</text>
</comment>
<dbReference type="InterPro" id="IPR003805">
    <property type="entry name" value="CobS"/>
</dbReference>
<dbReference type="Proteomes" id="UP000223596">
    <property type="component" value="Unassembled WGS sequence"/>
</dbReference>
<keyword evidence="10 19" id="KW-0812">Transmembrane</keyword>
<dbReference type="GO" id="GO:0008818">
    <property type="term" value="F:cobalamin 5'-phosphate synthase activity"/>
    <property type="evidence" value="ECO:0007669"/>
    <property type="project" value="UniProtKB-UniRule"/>
</dbReference>
<organism evidence="20 21">
    <name type="scientific">Acetivibrio thermocellus AD2</name>
    <dbReference type="NCBI Taxonomy" id="1138384"/>
    <lineage>
        <taxon>Bacteria</taxon>
        <taxon>Bacillati</taxon>
        <taxon>Bacillota</taxon>
        <taxon>Clostridia</taxon>
        <taxon>Eubacteriales</taxon>
        <taxon>Oscillospiraceae</taxon>
        <taxon>Acetivibrio</taxon>
    </lineage>
</organism>
<dbReference type="GO" id="GO:0009236">
    <property type="term" value="P:cobalamin biosynthetic process"/>
    <property type="evidence" value="ECO:0007669"/>
    <property type="project" value="UniProtKB-UniRule"/>
</dbReference>
<comment type="catalytic activity">
    <reaction evidence="18 19">
        <text>alpha-ribazole 5'-phosphate + adenosylcob(III)inamide-GDP = adenosylcob(III)alamin 5'-phosphate + GMP + H(+)</text>
        <dbReference type="Rhea" id="RHEA:23560"/>
        <dbReference type="ChEBI" id="CHEBI:15378"/>
        <dbReference type="ChEBI" id="CHEBI:57918"/>
        <dbReference type="ChEBI" id="CHEBI:58115"/>
        <dbReference type="ChEBI" id="CHEBI:60487"/>
        <dbReference type="ChEBI" id="CHEBI:60493"/>
        <dbReference type="EC" id="2.7.8.26"/>
    </reaction>
</comment>
<comment type="similarity">
    <text evidence="4 19">Belongs to the CobS family.</text>
</comment>
<evidence type="ECO:0000256" key="5">
    <source>
        <dbReference type="ARBA" id="ARBA00013200"/>
    </source>
</evidence>
<accession>A0AB36TDI3</accession>
<evidence type="ECO:0000256" key="18">
    <source>
        <dbReference type="ARBA" id="ARBA00049504"/>
    </source>
</evidence>
<gene>
    <name evidence="19" type="primary">cobS</name>
    <name evidence="20" type="ORF">M972_11743</name>
</gene>
<evidence type="ECO:0000256" key="15">
    <source>
        <dbReference type="ARBA" id="ARBA00032605"/>
    </source>
</evidence>
<evidence type="ECO:0000256" key="8">
    <source>
        <dbReference type="ARBA" id="ARBA00022573"/>
    </source>
</evidence>
<evidence type="ECO:0000256" key="7">
    <source>
        <dbReference type="ARBA" id="ARBA00022475"/>
    </source>
</evidence>
<comment type="function">
    <text evidence="14 19">Joins adenosylcobinamide-GDP and alpha-ribazole to generate adenosylcobalamin (Ado-cobalamin). Also synthesizes adenosylcobalamin 5'-phosphate from adenosylcobinamide-GDP and alpha-ribazole 5'-phosphate.</text>
</comment>
<protein>
    <recommendedName>
        <fullName evidence="6 19">Adenosylcobinamide-GDP ribazoletransferase</fullName>
        <ecNumber evidence="5 19">2.7.8.26</ecNumber>
    </recommendedName>
    <alternativeName>
        <fullName evidence="16 19">Cobalamin synthase</fullName>
    </alternativeName>
    <alternativeName>
        <fullName evidence="15 19">Cobalamin-5'-phosphate synthase</fullName>
    </alternativeName>
</protein>
<keyword evidence="7 19" id="KW-1003">Cell membrane</keyword>
<evidence type="ECO:0000313" key="20">
    <source>
        <dbReference type="EMBL" id="PFH01982.1"/>
    </source>
</evidence>
<comment type="cofactor">
    <cofactor evidence="1 19">
        <name>Mg(2+)</name>
        <dbReference type="ChEBI" id="CHEBI:18420"/>
    </cofactor>
</comment>
<dbReference type="GO" id="GO:0051073">
    <property type="term" value="F:adenosylcobinamide-GDP ribazoletransferase activity"/>
    <property type="evidence" value="ECO:0007669"/>
    <property type="project" value="UniProtKB-UniRule"/>
</dbReference>
<comment type="caution">
    <text evidence="20">The sequence shown here is derived from an EMBL/GenBank/DDBJ whole genome shotgun (WGS) entry which is preliminary data.</text>
</comment>
<keyword evidence="11 19" id="KW-0460">Magnesium</keyword>
<evidence type="ECO:0000256" key="11">
    <source>
        <dbReference type="ARBA" id="ARBA00022842"/>
    </source>
</evidence>
<evidence type="ECO:0000256" key="1">
    <source>
        <dbReference type="ARBA" id="ARBA00001946"/>
    </source>
</evidence>
<evidence type="ECO:0000256" key="12">
    <source>
        <dbReference type="ARBA" id="ARBA00022989"/>
    </source>
</evidence>
<keyword evidence="12 19" id="KW-1133">Transmembrane helix</keyword>
<evidence type="ECO:0000256" key="6">
    <source>
        <dbReference type="ARBA" id="ARBA00015850"/>
    </source>
</evidence>
<feature type="transmembrane region" description="Helical" evidence="19">
    <location>
        <begin position="100"/>
        <end position="119"/>
    </location>
</feature>
<dbReference type="AlphaFoldDB" id="A0AB36TDI3"/>
<keyword evidence="13 19" id="KW-0472">Membrane</keyword>
<dbReference type="Pfam" id="PF02654">
    <property type="entry name" value="CobS"/>
    <property type="match status" value="1"/>
</dbReference>
<dbReference type="PANTHER" id="PTHR34148:SF1">
    <property type="entry name" value="ADENOSYLCOBINAMIDE-GDP RIBAZOLETRANSFERASE"/>
    <property type="match status" value="1"/>
</dbReference>
<evidence type="ECO:0000256" key="9">
    <source>
        <dbReference type="ARBA" id="ARBA00022679"/>
    </source>
</evidence>
<comment type="subcellular location">
    <subcellularLocation>
        <location evidence="2 19">Cell membrane</location>
        <topology evidence="2 19">Multi-pass membrane protein</topology>
    </subcellularLocation>
</comment>
<feature type="transmembrane region" description="Helical" evidence="19">
    <location>
        <begin position="57"/>
        <end position="79"/>
    </location>
</feature>
<evidence type="ECO:0000256" key="2">
    <source>
        <dbReference type="ARBA" id="ARBA00004651"/>
    </source>
</evidence>
<evidence type="ECO:0000256" key="13">
    <source>
        <dbReference type="ARBA" id="ARBA00023136"/>
    </source>
</evidence>